<feature type="binding site" evidence="9">
    <location>
        <position position="8"/>
    </location>
    <ligand>
        <name>Mg(2+)</name>
        <dbReference type="ChEBI" id="CHEBI:18420"/>
        <note>catalytic</note>
    </ligand>
</feature>
<dbReference type="HAMAP" id="MF_01471">
    <property type="entry name" value="Cas2"/>
    <property type="match status" value="1"/>
</dbReference>
<dbReference type="PIRSF" id="PIRSF032582">
    <property type="entry name" value="Cas2"/>
    <property type="match status" value="1"/>
</dbReference>
<evidence type="ECO:0000256" key="1">
    <source>
        <dbReference type="ARBA" id="ARBA00001946"/>
    </source>
</evidence>
<evidence type="ECO:0000256" key="7">
    <source>
        <dbReference type="ARBA" id="ARBA00022842"/>
    </source>
</evidence>
<organism evidence="11">
    <name type="scientific">Dictyoglomus turgidum</name>
    <dbReference type="NCBI Taxonomy" id="513050"/>
    <lineage>
        <taxon>Bacteria</taxon>
        <taxon>Pseudomonadati</taxon>
        <taxon>Dictyoglomota</taxon>
        <taxon>Dictyoglomia</taxon>
        <taxon>Dictyoglomales</taxon>
        <taxon>Dictyoglomaceae</taxon>
        <taxon>Dictyoglomus</taxon>
    </lineage>
</organism>
<proteinExistence type="inferred from homology"/>
<dbReference type="InterPro" id="IPR019199">
    <property type="entry name" value="Virulence_VapD/CRISPR_Cas2"/>
</dbReference>
<evidence type="ECO:0000256" key="9">
    <source>
        <dbReference type="HAMAP-Rule" id="MF_01471"/>
    </source>
</evidence>
<keyword evidence="6 9" id="KW-0378">Hydrolase</keyword>
<dbReference type="Gene3D" id="3.30.70.240">
    <property type="match status" value="1"/>
</dbReference>
<dbReference type="PANTHER" id="PTHR34405:SF3">
    <property type="entry name" value="CRISPR-ASSOCIATED ENDORIBONUCLEASE CAS2 3"/>
    <property type="match status" value="1"/>
</dbReference>
<dbReference type="EMBL" id="DTGA01000025">
    <property type="protein sequence ID" value="HGB30399.1"/>
    <property type="molecule type" value="Genomic_DNA"/>
</dbReference>
<dbReference type="PANTHER" id="PTHR34405">
    <property type="entry name" value="CRISPR-ASSOCIATED ENDORIBONUCLEASE CAS2"/>
    <property type="match status" value="1"/>
</dbReference>
<accession>A0A7C3SMI1</accession>
<evidence type="ECO:0000256" key="6">
    <source>
        <dbReference type="ARBA" id="ARBA00022801"/>
    </source>
</evidence>
<keyword evidence="3 9" id="KW-0540">Nuclease</keyword>
<comment type="similarity">
    <text evidence="2 9 10">Belongs to the CRISPR-associated endoribonuclease Cas2 protein family.</text>
</comment>
<protein>
    <recommendedName>
        <fullName evidence="9">CRISPR-associated endoribonuclease Cas2</fullName>
        <ecNumber evidence="9">3.1.-.-</ecNumber>
    </recommendedName>
</protein>
<dbReference type="AlphaFoldDB" id="A0A7C3SMI1"/>
<keyword evidence="7 9" id="KW-0460">Magnesium</keyword>
<sequence length="91" mass="11007">MFLVITYDVTDDRRRKEIASELKNYGQRVQKSVFECFLEKDQINELKARIEKLLDLGEDSVRYYHLCEKDENNMELIGNSIIYRDEDYFMI</sequence>
<evidence type="ECO:0000313" key="11">
    <source>
        <dbReference type="EMBL" id="HGB30399.1"/>
    </source>
</evidence>
<dbReference type="GO" id="GO:0046872">
    <property type="term" value="F:metal ion binding"/>
    <property type="evidence" value="ECO:0007669"/>
    <property type="project" value="UniProtKB-UniRule"/>
</dbReference>
<evidence type="ECO:0000256" key="4">
    <source>
        <dbReference type="ARBA" id="ARBA00022723"/>
    </source>
</evidence>
<dbReference type="InterPro" id="IPR021127">
    <property type="entry name" value="CRISPR_associated_Cas2"/>
</dbReference>
<keyword evidence="8 9" id="KW-0051">Antiviral defense</keyword>
<evidence type="ECO:0000256" key="2">
    <source>
        <dbReference type="ARBA" id="ARBA00009959"/>
    </source>
</evidence>
<dbReference type="CDD" id="cd09725">
    <property type="entry name" value="Cas2_I_II_III"/>
    <property type="match status" value="1"/>
</dbReference>
<dbReference type="GO" id="GO:0051607">
    <property type="term" value="P:defense response to virus"/>
    <property type="evidence" value="ECO:0007669"/>
    <property type="project" value="UniProtKB-UniRule"/>
</dbReference>
<comment type="function">
    <text evidence="9">CRISPR (clustered regularly interspaced short palindromic repeat), is an adaptive immune system that provides protection against mobile genetic elements (viruses, transposable elements and conjugative plasmids). CRISPR clusters contain sequences complementary to antecedent mobile elements and target invading nucleic acids. CRISPR clusters are transcribed and processed into CRISPR RNA (crRNA). Functions as a ssRNA-specific endoribonuclease. Involved in the integration of spacer DNA into the CRISPR cassette.</text>
</comment>
<evidence type="ECO:0000256" key="5">
    <source>
        <dbReference type="ARBA" id="ARBA00022759"/>
    </source>
</evidence>
<comment type="subunit">
    <text evidence="9">Homodimer, forms a heterotetramer with a Cas1 homodimer.</text>
</comment>
<gene>
    <name evidence="9 11" type="primary">cas2</name>
    <name evidence="11" type="ORF">ENV35_00815</name>
</gene>
<reference evidence="11" key="1">
    <citation type="journal article" date="2020" name="mSystems">
        <title>Genome- and Community-Level Interaction Insights into Carbon Utilization and Element Cycling Functions of Hydrothermarchaeota in Hydrothermal Sediment.</title>
        <authorList>
            <person name="Zhou Z."/>
            <person name="Liu Y."/>
            <person name="Xu W."/>
            <person name="Pan J."/>
            <person name="Luo Z.H."/>
            <person name="Li M."/>
        </authorList>
    </citation>
    <scope>NUCLEOTIDE SEQUENCE [LARGE SCALE GENOMIC DNA]</scope>
    <source>
        <strain evidence="11">SpSt-751</strain>
    </source>
</reference>
<comment type="cofactor">
    <cofactor evidence="1 9">
        <name>Mg(2+)</name>
        <dbReference type="ChEBI" id="CHEBI:18420"/>
    </cofactor>
</comment>
<keyword evidence="4 9" id="KW-0479">Metal-binding</keyword>
<dbReference type="GO" id="GO:0004521">
    <property type="term" value="F:RNA endonuclease activity"/>
    <property type="evidence" value="ECO:0007669"/>
    <property type="project" value="UniProtKB-UniRule"/>
</dbReference>
<dbReference type="SUPFAM" id="SSF143430">
    <property type="entry name" value="TTP0101/SSO1404-like"/>
    <property type="match status" value="1"/>
</dbReference>
<evidence type="ECO:0000256" key="10">
    <source>
        <dbReference type="PIRNR" id="PIRNR032582"/>
    </source>
</evidence>
<dbReference type="GO" id="GO:0043571">
    <property type="term" value="P:maintenance of CRISPR repeat elements"/>
    <property type="evidence" value="ECO:0007669"/>
    <property type="project" value="UniProtKB-UniRule"/>
</dbReference>
<keyword evidence="5 9" id="KW-0255">Endonuclease</keyword>
<dbReference type="GO" id="GO:0016787">
    <property type="term" value="F:hydrolase activity"/>
    <property type="evidence" value="ECO:0007669"/>
    <property type="project" value="UniProtKB-KW"/>
</dbReference>
<evidence type="ECO:0000256" key="3">
    <source>
        <dbReference type="ARBA" id="ARBA00022722"/>
    </source>
</evidence>
<dbReference type="Pfam" id="PF09827">
    <property type="entry name" value="CRISPR_Cas2"/>
    <property type="match status" value="1"/>
</dbReference>
<comment type="caution">
    <text evidence="11">The sequence shown here is derived from an EMBL/GenBank/DDBJ whole genome shotgun (WGS) entry which is preliminary data.</text>
</comment>
<evidence type="ECO:0000256" key="8">
    <source>
        <dbReference type="ARBA" id="ARBA00023118"/>
    </source>
</evidence>
<name>A0A7C3SMI1_9BACT</name>
<dbReference type="EC" id="3.1.-.-" evidence="9"/>
<dbReference type="NCBIfam" id="TIGR01573">
    <property type="entry name" value="cas2"/>
    <property type="match status" value="1"/>
</dbReference>